<evidence type="ECO:0000313" key="3">
    <source>
        <dbReference type="WBParaSite" id="SPAL_0000143800.1"/>
    </source>
</evidence>
<organism evidence="2 3">
    <name type="scientific">Strongyloides papillosus</name>
    <name type="common">Intestinal threadworm</name>
    <dbReference type="NCBI Taxonomy" id="174720"/>
    <lineage>
        <taxon>Eukaryota</taxon>
        <taxon>Metazoa</taxon>
        <taxon>Ecdysozoa</taxon>
        <taxon>Nematoda</taxon>
        <taxon>Chromadorea</taxon>
        <taxon>Rhabditida</taxon>
        <taxon>Tylenchina</taxon>
        <taxon>Panagrolaimomorpha</taxon>
        <taxon>Strongyloidoidea</taxon>
        <taxon>Strongyloididae</taxon>
        <taxon>Strongyloides</taxon>
    </lineage>
</organism>
<dbReference type="WBParaSite" id="SPAL_0000143800.1">
    <property type="protein sequence ID" value="SPAL_0000143800.1"/>
    <property type="gene ID" value="SPAL_0000143800"/>
</dbReference>
<keyword evidence="2" id="KW-1185">Reference proteome</keyword>
<feature type="region of interest" description="Disordered" evidence="1">
    <location>
        <begin position="83"/>
        <end position="191"/>
    </location>
</feature>
<accession>A0A0N5B5U4</accession>
<feature type="compositionally biased region" description="Basic residues" evidence="1">
    <location>
        <begin position="168"/>
        <end position="180"/>
    </location>
</feature>
<proteinExistence type="predicted"/>
<sequence>MAFNIVRRKYRENPKIMRRIANNLEDQLMLQRHREAAEKRRRDVELVGQRLMHHVAYLRSAPPTYDFLYSVYEKIVEEGKEIKNEEEGGGIKNEEEEGGIRIEEEEGGIKIEEEEGEIKIEVEEEGKENEEKEGEKKSEKERGGKKNEEEDGEEEEKKKSGDEERNSRGKRNRGRPKKRVYPWLNFHNEKK</sequence>
<feature type="compositionally biased region" description="Basic and acidic residues" evidence="1">
    <location>
        <begin position="155"/>
        <end position="167"/>
    </location>
</feature>
<evidence type="ECO:0000313" key="2">
    <source>
        <dbReference type="Proteomes" id="UP000046392"/>
    </source>
</evidence>
<dbReference type="AlphaFoldDB" id="A0A0N5B5U4"/>
<feature type="compositionally biased region" description="Basic and acidic residues" evidence="1">
    <location>
        <begin position="129"/>
        <end position="148"/>
    </location>
</feature>
<feature type="compositionally biased region" description="Basic and acidic residues" evidence="1">
    <location>
        <begin position="98"/>
        <end position="121"/>
    </location>
</feature>
<dbReference type="Proteomes" id="UP000046392">
    <property type="component" value="Unplaced"/>
</dbReference>
<protein>
    <submittedName>
        <fullName evidence="3">Uncharacterized protein</fullName>
    </submittedName>
</protein>
<evidence type="ECO:0000256" key="1">
    <source>
        <dbReference type="SAM" id="MobiDB-lite"/>
    </source>
</evidence>
<reference evidence="3" key="1">
    <citation type="submission" date="2017-02" db="UniProtKB">
        <authorList>
            <consortium name="WormBaseParasite"/>
        </authorList>
    </citation>
    <scope>IDENTIFICATION</scope>
</reference>
<name>A0A0N5B5U4_STREA</name>